<dbReference type="EMBL" id="HBUF01363950">
    <property type="protein sequence ID" value="CAG6722517.1"/>
    <property type="molecule type" value="Transcribed_RNA"/>
</dbReference>
<reference evidence="1" key="1">
    <citation type="submission" date="2021-05" db="EMBL/GenBank/DDBJ databases">
        <authorList>
            <person name="Alioto T."/>
            <person name="Alioto T."/>
            <person name="Gomez Garrido J."/>
        </authorList>
    </citation>
    <scope>NUCLEOTIDE SEQUENCE</scope>
</reference>
<dbReference type="EMBL" id="HBUF01075652">
    <property type="protein sequence ID" value="CAG6631030.1"/>
    <property type="molecule type" value="Transcribed_RNA"/>
</dbReference>
<dbReference type="EMBL" id="HBUF01273215">
    <property type="protein sequence ID" value="CAG6685755.1"/>
    <property type="molecule type" value="Transcribed_RNA"/>
</dbReference>
<proteinExistence type="predicted"/>
<evidence type="ECO:0000313" key="1">
    <source>
        <dbReference type="EMBL" id="CAG6722517.1"/>
    </source>
</evidence>
<dbReference type="AlphaFoldDB" id="A0A8D8VJK0"/>
<organism evidence="1">
    <name type="scientific">Cacopsylla melanoneura</name>
    <dbReference type="NCBI Taxonomy" id="428564"/>
    <lineage>
        <taxon>Eukaryota</taxon>
        <taxon>Metazoa</taxon>
        <taxon>Ecdysozoa</taxon>
        <taxon>Arthropoda</taxon>
        <taxon>Hexapoda</taxon>
        <taxon>Insecta</taxon>
        <taxon>Pterygota</taxon>
        <taxon>Neoptera</taxon>
        <taxon>Paraneoptera</taxon>
        <taxon>Hemiptera</taxon>
        <taxon>Sternorrhyncha</taxon>
        <taxon>Psylloidea</taxon>
        <taxon>Psyllidae</taxon>
        <taxon>Psyllinae</taxon>
        <taxon>Cacopsylla</taxon>
    </lineage>
</organism>
<name>A0A8D8VJK0_9HEMI</name>
<sequence length="129" mass="14695">MYLHYTLLLGTVRFCCVLFYIRERERLAPVITVNQGVPCYSLVGNIFRIREFSRQVSKVPSCPVSDYTYWSPEILRGNLSLITLIRQDELDNISCPPCPVCQCFSSNLRLDAFGCPCVLCVFAPSFAQQ</sequence>
<accession>A0A8D8VJK0</accession>
<protein>
    <submittedName>
        <fullName evidence="1">Uncharacterized protein</fullName>
    </submittedName>
</protein>
<dbReference type="EMBL" id="HBUF01363949">
    <property type="protein sequence ID" value="CAG6722515.1"/>
    <property type="molecule type" value="Transcribed_RNA"/>
</dbReference>